<dbReference type="InterPro" id="IPR001647">
    <property type="entry name" value="HTH_TetR"/>
</dbReference>
<keyword evidence="5" id="KW-0812">Transmembrane</keyword>
<keyword evidence="8" id="KW-1185">Reference proteome</keyword>
<dbReference type="AlphaFoldDB" id="N0B8Z1"/>
<dbReference type="InterPro" id="IPR036271">
    <property type="entry name" value="Tet_transcr_reg_TetR-rel_C_sf"/>
</dbReference>
<evidence type="ECO:0000313" key="8">
    <source>
        <dbReference type="Proteomes" id="UP000005952"/>
    </source>
</evidence>
<evidence type="ECO:0000256" key="3">
    <source>
        <dbReference type="ARBA" id="ARBA00023163"/>
    </source>
</evidence>
<evidence type="ECO:0000259" key="6">
    <source>
        <dbReference type="PROSITE" id="PS50977"/>
    </source>
</evidence>
<evidence type="ECO:0000256" key="4">
    <source>
        <dbReference type="PROSITE-ProRule" id="PRU00335"/>
    </source>
</evidence>
<dbReference type="PROSITE" id="PS50977">
    <property type="entry name" value="HTH_TETR_2"/>
    <property type="match status" value="1"/>
</dbReference>
<feature type="domain" description="HTH tetR-type" evidence="6">
    <location>
        <begin position="2"/>
        <end position="62"/>
    </location>
</feature>
<dbReference type="Pfam" id="PF00440">
    <property type="entry name" value="TetR_N"/>
    <property type="match status" value="1"/>
</dbReference>
<feature type="transmembrane region" description="Helical" evidence="5">
    <location>
        <begin position="21"/>
        <end position="41"/>
    </location>
</feature>
<dbReference type="EMBL" id="CP005587">
    <property type="protein sequence ID" value="AGK56996.1"/>
    <property type="molecule type" value="Genomic_DNA"/>
</dbReference>
<reference evidence="7 8" key="1">
    <citation type="journal article" date="2013" name="Genome Announc.">
        <title>Genome sequences for three denitrifying bacterial strains isolated from a uranium- and nitrate-contaminated subsurface environment.</title>
        <authorList>
            <person name="Venkatramanan R."/>
            <person name="Prakash O."/>
            <person name="Woyke T."/>
            <person name="Chain P."/>
            <person name="Goodwin L.A."/>
            <person name="Watson D."/>
            <person name="Brooks S."/>
            <person name="Kostka J.E."/>
            <person name="Green S.J."/>
        </authorList>
    </citation>
    <scope>NUCLEOTIDE SEQUENCE [LARGE SCALE GENOMIC DNA]</scope>
    <source>
        <strain evidence="7 8">1NES1</strain>
    </source>
</reference>
<keyword evidence="3" id="KW-0804">Transcription</keyword>
<sequence length="187" mass="20251">MAKRHDEIISQTSKMLRQRGIIGTSLADLMAAVGLTHGGFYKHFDSKDTLVAEATERIFAEINSRFEERSQSEGPKAALKAYVAEYLTLAHIKNPELGCPIPSFAPDISREQAGVRGAFTAGLKTTMSLIMDGLSCPSAERQSKALELMALLAGAVSMARAANDQKLSSEIIAAARKRANTLLESRR</sequence>
<dbReference type="InterPro" id="IPR023772">
    <property type="entry name" value="DNA-bd_HTH_TetR-type_CS"/>
</dbReference>
<dbReference type="Gene3D" id="1.10.10.60">
    <property type="entry name" value="Homeodomain-like"/>
    <property type="match status" value="1"/>
</dbReference>
<keyword evidence="2 4" id="KW-0238">DNA-binding</keyword>
<dbReference type="Gene3D" id="1.10.357.10">
    <property type="entry name" value="Tetracycline Repressor, domain 2"/>
    <property type="match status" value="1"/>
</dbReference>
<keyword evidence="1" id="KW-0805">Transcription regulation</keyword>
<dbReference type="PRINTS" id="PR00455">
    <property type="entry name" value="HTHTETR"/>
</dbReference>
<accession>N0B8Z1</accession>
<feature type="DNA-binding region" description="H-T-H motif" evidence="4">
    <location>
        <begin position="25"/>
        <end position="44"/>
    </location>
</feature>
<organism evidence="7 8">
    <name type="scientific">Hyphomicrobium denitrificans 1NES1</name>
    <dbReference type="NCBI Taxonomy" id="670307"/>
    <lineage>
        <taxon>Bacteria</taxon>
        <taxon>Pseudomonadati</taxon>
        <taxon>Pseudomonadota</taxon>
        <taxon>Alphaproteobacteria</taxon>
        <taxon>Hyphomicrobiales</taxon>
        <taxon>Hyphomicrobiaceae</taxon>
        <taxon>Hyphomicrobium</taxon>
    </lineage>
</organism>
<evidence type="ECO:0000256" key="2">
    <source>
        <dbReference type="ARBA" id="ARBA00023125"/>
    </source>
</evidence>
<proteinExistence type="predicted"/>
<name>N0B8Z1_9HYPH</name>
<dbReference type="PANTHER" id="PTHR47506">
    <property type="entry name" value="TRANSCRIPTIONAL REGULATORY PROTEIN"/>
    <property type="match status" value="1"/>
</dbReference>
<dbReference type="HOGENOM" id="CLU_069356_28_2_5"/>
<dbReference type="Proteomes" id="UP000005952">
    <property type="component" value="Chromosome"/>
</dbReference>
<dbReference type="PROSITE" id="PS01081">
    <property type="entry name" value="HTH_TETR_1"/>
    <property type="match status" value="1"/>
</dbReference>
<dbReference type="InterPro" id="IPR009057">
    <property type="entry name" value="Homeodomain-like_sf"/>
</dbReference>
<dbReference type="eggNOG" id="COG1309">
    <property type="taxonomic scope" value="Bacteria"/>
</dbReference>
<dbReference type="SUPFAM" id="SSF48498">
    <property type="entry name" value="Tetracyclin repressor-like, C-terminal domain"/>
    <property type="match status" value="1"/>
</dbReference>
<dbReference type="STRING" id="670307.HYPDE_26578"/>
<keyword evidence="5" id="KW-0472">Membrane</keyword>
<keyword evidence="5" id="KW-1133">Transmembrane helix</keyword>
<gene>
    <name evidence="7" type="ORF">HYPDE_26578</name>
</gene>
<dbReference type="SUPFAM" id="SSF46689">
    <property type="entry name" value="Homeodomain-like"/>
    <property type="match status" value="1"/>
</dbReference>
<dbReference type="PANTHER" id="PTHR47506:SF7">
    <property type="entry name" value="TRANSCRIPTIONAL REGULATORY PROTEIN"/>
    <property type="match status" value="1"/>
</dbReference>
<evidence type="ECO:0000313" key="7">
    <source>
        <dbReference type="EMBL" id="AGK56996.1"/>
    </source>
</evidence>
<dbReference type="GO" id="GO:0003677">
    <property type="term" value="F:DNA binding"/>
    <property type="evidence" value="ECO:0007669"/>
    <property type="project" value="UniProtKB-UniRule"/>
</dbReference>
<evidence type="ECO:0000256" key="5">
    <source>
        <dbReference type="SAM" id="Phobius"/>
    </source>
</evidence>
<dbReference type="KEGG" id="hdt:HYPDE_26578"/>
<evidence type="ECO:0000256" key="1">
    <source>
        <dbReference type="ARBA" id="ARBA00023015"/>
    </source>
</evidence>
<protein>
    <submittedName>
        <fullName evidence="7">TetR family transcriptional regulator</fullName>
    </submittedName>
</protein>